<dbReference type="RefSeq" id="WP_115860054.1">
    <property type="nucleotide sequence ID" value="NZ_QTSU01000002.1"/>
</dbReference>
<dbReference type="EMBL" id="QTSU01000002">
    <property type="protein sequence ID" value="RDZ27515.1"/>
    <property type="molecule type" value="Genomic_DNA"/>
</dbReference>
<evidence type="ECO:0000313" key="2">
    <source>
        <dbReference type="EMBL" id="RDZ27515.1"/>
    </source>
</evidence>
<feature type="transmembrane region" description="Helical" evidence="1">
    <location>
        <begin position="12"/>
        <end position="34"/>
    </location>
</feature>
<dbReference type="Proteomes" id="UP000264492">
    <property type="component" value="Unassembled WGS sequence"/>
</dbReference>
<evidence type="ECO:0000313" key="3">
    <source>
        <dbReference type="Proteomes" id="UP000264492"/>
    </source>
</evidence>
<dbReference type="AlphaFoldDB" id="A0A371K0T4"/>
<name>A0A371K0T4_9GAMM</name>
<protein>
    <submittedName>
        <fullName evidence="2">Uncharacterized protein</fullName>
    </submittedName>
</protein>
<gene>
    <name evidence="2" type="ORF">DX914_14940</name>
</gene>
<organism evidence="2 3">
    <name type="scientific">Lysobacter silvisoli</name>
    <dbReference type="NCBI Taxonomy" id="2293254"/>
    <lineage>
        <taxon>Bacteria</taxon>
        <taxon>Pseudomonadati</taxon>
        <taxon>Pseudomonadota</taxon>
        <taxon>Gammaproteobacteria</taxon>
        <taxon>Lysobacterales</taxon>
        <taxon>Lysobacteraceae</taxon>
        <taxon>Lysobacter</taxon>
    </lineage>
</organism>
<keyword evidence="1" id="KW-1133">Transmembrane helix</keyword>
<comment type="caution">
    <text evidence="2">The sequence shown here is derived from an EMBL/GenBank/DDBJ whole genome shotgun (WGS) entry which is preliminary data.</text>
</comment>
<keyword evidence="1" id="KW-0472">Membrane</keyword>
<reference evidence="2 3" key="1">
    <citation type="submission" date="2018-08" db="EMBL/GenBank/DDBJ databases">
        <title>Lysobacter sp. zong2l5, whole genome shotgun sequence.</title>
        <authorList>
            <person name="Zhang X."/>
            <person name="Feng G."/>
            <person name="Zhu H."/>
        </authorList>
    </citation>
    <scope>NUCLEOTIDE SEQUENCE [LARGE SCALE GENOMIC DNA]</scope>
    <source>
        <strain evidence="3">zong2l5</strain>
    </source>
</reference>
<evidence type="ECO:0000256" key="1">
    <source>
        <dbReference type="SAM" id="Phobius"/>
    </source>
</evidence>
<feature type="transmembrane region" description="Helical" evidence="1">
    <location>
        <begin position="46"/>
        <end position="65"/>
    </location>
</feature>
<feature type="transmembrane region" description="Helical" evidence="1">
    <location>
        <begin position="86"/>
        <end position="106"/>
    </location>
</feature>
<keyword evidence="3" id="KW-1185">Reference proteome</keyword>
<accession>A0A371K0T4</accession>
<proteinExistence type="predicted"/>
<keyword evidence="1" id="KW-0812">Transmembrane</keyword>
<sequence>MPLASRIEQTAGATSPHILAILGLVALMFVGAFQDEFLFAQEQQQVRTWLKLASGVLAIGVLFAAEWRRAKTLGTPQETVASRLQFSWLSLLQLLVVYGLLSYVVMQKLAPRVLHELARPQPGTLAQPVRVALGGGRGCKRIAYFDRHGSTLSGRLCRLSESEYEALRAGAPIELHGTASRFGFLVRGHRALPIDAASTGESP</sequence>